<comment type="caution">
    <text evidence="1">The sequence shown here is derived from an EMBL/GenBank/DDBJ whole genome shotgun (WGS) entry which is preliminary data.</text>
</comment>
<dbReference type="EMBL" id="JAAITT010000005">
    <property type="protein sequence ID" value="NSJ48046.1"/>
    <property type="molecule type" value="Genomic_DNA"/>
</dbReference>
<reference evidence="2" key="2">
    <citation type="submission" date="2020-02" db="EMBL/GenBank/DDBJ databases">
        <authorList>
            <person name="Littmann E."/>
            <person name="Sorbara M."/>
        </authorList>
    </citation>
    <scope>NUCLEOTIDE SEQUENCE</scope>
    <source>
        <strain evidence="2">MSK.1.17</strain>
    </source>
</reference>
<dbReference type="Proteomes" id="UP000669239">
    <property type="component" value="Unassembled WGS sequence"/>
</dbReference>
<proteinExistence type="predicted"/>
<reference evidence="2 3" key="1">
    <citation type="journal article" date="2020" name="Cell Host Microbe">
        <title>Functional and Genomic Variation between Human-Derived Isolates of Lachnospiraceae Reveals Inter- and Intra-Species Diversity.</title>
        <authorList>
            <person name="Sorbara M.T."/>
            <person name="Littmann E.R."/>
            <person name="Fontana E."/>
            <person name="Moody T.U."/>
            <person name="Kohout C.E."/>
            <person name="Gjonbalaj M."/>
            <person name="Eaton V."/>
            <person name="Seok R."/>
            <person name="Leiner I.M."/>
            <person name="Pamer E.G."/>
        </authorList>
    </citation>
    <scope>NUCLEOTIDE SEQUENCE [LARGE SCALE GENOMIC DNA]</scope>
    <source>
        <strain evidence="2 3">MSK.1.17</strain>
    </source>
</reference>
<name>A0AAW5BZ41_9FIRM</name>
<gene>
    <name evidence="2" type="ORF">G5B36_04950</name>
    <name evidence="1" type="ORF">L0N08_14085</name>
</gene>
<keyword evidence="3" id="KW-1185">Reference proteome</keyword>
<accession>A0AAW5BZ41</accession>
<dbReference type="RefSeq" id="WP_165641333.1">
    <property type="nucleotide sequence ID" value="NZ_BAABZL010000001.1"/>
</dbReference>
<organism evidence="1 4">
    <name type="scientific">Enterocloster aldenensis</name>
    <dbReference type="NCBI Taxonomy" id="358742"/>
    <lineage>
        <taxon>Bacteria</taxon>
        <taxon>Bacillati</taxon>
        <taxon>Bacillota</taxon>
        <taxon>Clostridia</taxon>
        <taxon>Lachnospirales</taxon>
        <taxon>Lachnospiraceae</taxon>
        <taxon>Enterocloster</taxon>
    </lineage>
</organism>
<protein>
    <submittedName>
        <fullName evidence="1">WYL domain-containing protein</fullName>
    </submittedName>
</protein>
<dbReference type="Proteomes" id="UP001299608">
    <property type="component" value="Unassembled WGS sequence"/>
</dbReference>
<dbReference type="PROSITE" id="PS52050">
    <property type="entry name" value="WYL"/>
    <property type="match status" value="1"/>
</dbReference>
<sequence>MELFDKIYGCYYHIIRRMLNQAADHPLTRQDMEDICRTLGFQESALAILPKIKDGTWPLFQENGLRTYTSRLHTPPCPLPLTSLQKAWLRSLLSDPRIHLFLDETEQAGLEQLLADTQPLYNERDFYYFDRYKDGDPYDSPEYREHFHIILTALREHRILLTAYEGKKGRTHTFEVLPYQLQYSSKDDKFRLCCLRHSRGRFCRNTLLNLSRIKHCRLSPEPPVTVTDGVHTLESFRFKPVQKAPEPVLLKISGERNSLERCMLHFANYEKHTEYDEDCKCWLCSIYYDLADETELLIDILSFGPVVQVLGPKSFVRQVRDRVVRQHELLYGVVGIEGCGG</sequence>
<dbReference type="AlphaFoldDB" id="A0AAW5BZ41"/>
<dbReference type="EMBL" id="JAKNGE010000016">
    <property type="protein sequence ID" value="MCG4746547.1"/>
    <property type="molecule type" value="Genomic_DNA"/>
</dbReference>
<dbReference type="GeneID" id="97209419"/>
<evidence type="ECO:0000313" key="2">
    <source>
        <dbReference type="EMBL" id="NSJ48046.1"/>
    </source>
</evidence>
<evidence type="ECO:0000313" key="4">
    <source>
        <dbReference type="Proteomes" id="UP001299608"/>
    </source>
</evidence>
<reference evidence="1" key="3">
    <citation type="submission" date="2022-01" db="EMBL/GenBank/DDBJ databases">
        <title>Collection of gut derived symbiotic bacterial strains cultured from healthy donors.</title>
        <authorList>
            <person name="Lin H."/>
            <person name="Kohout C."/>
            <person name="Waligurski E."/>
            <person name="Pamer E.G."/>
        </authorList>
    </citation>
    <scope>NUCLEOTIDE SEQUENCE</scope>
    <source>
        <strain evidence="1">DFI.6.55</strain>
    </source>
</reference>
<evidence type="ECO:0000313" key="3">
    <source>
        <dbReference type="Proteomes" id="UP000669239"/>
    </source>
</evidence>
<evidence type="ECO:0000313" key="1">
    <source>
        <dbReference type="EMBL" id="MCG4746547.1"/>
    </source>
</evidence>